<reference evidence="11 12" key="1">
    <citation type="journal article" date="2014" name="Genome Announc.">
        <title>Draft Genome Sequence of Bacteroides reticulotermitis Strain JCM 10512T, Isolated from the Gut of a Termite.</title>
        <authorList>
            <person name="Yuki M."/>
            <person name="Oshima K."/>
            <person name="Suda W."/>
            <person name="Sakamoto M."/>
            <person name="Iida T."/>
            <person name="Hattori M."/>
            <person name="Ohkuma M."/>
        </authorList>
    </citation>
    <scope>NUCLEOTIDE SEQUENCE [LARGE SCALE GENOMIC DNA]</scope>
    <source>
        <strain evidence="11 12">JCM 10512</strain>
    </source>
</reference>
<dbReference type="PIRSF" id="PIRSF005091">
    <property type="entry name" value="Mmb_sulf_HI1246"/>
    <property type="match status" value="1"/>
</dbReference>
<feature type="transmembrane region" description="Helical" evidence="9">
    <location>
        <begin position="131"/>
        <end position="149"/>
    </location>
</feature>
<keyword evidence="5 9" id="KW-0472">Membrane</keyword>
<dbReference type="CDD" id="cd16015">
    <property type="entry name" value="LTA_synthase"/>
    <property type="match status" value="1"/>
</dbReference>
<dbReference type="GO" id="GO:0046872">
    <property type="term" value="F:metal ion binding"/>
    <property type="evidence" value="ECO:0007669"/>
    <property type="project" value="UniProtKB-KW"/>
</dbReference>
<dbReference type="Proteomes" id="UP000019131">
    <property type="component" value="Unassembled WGS sequence"/>
</dbReference>
<evidence type="ECO:0000256" key="9">
    <source>
        <dbReference type="SAM" id="Phobius"/>
    </source>
</evidence>
<evidence type="ECO:0000256" key="1">
    <source>
        <dbReference type="ARBA" id="ARBA00004651"/>
    </source>
</evidence>
<accession>W4UQ17</accession>
<feature type="domain" description="Sulfatase N-terminal" evidence="10">
    <location>
        <begin position="257"/>
        <end position="548"/>
    </location>
</feature>
<keyword evidence="2" id="KW-1003">Cell membrane</keyword>
<feature type="binding site" evidence="8">
    <location>
        <position position="489"/>
    </location>
    <ligand>
        <name>Mn(2+)</name>
        <dbReference type="ChEBI" id="CHEBI:29035"/>
    </ligand>
</feature>
<evidence type="ECO:0000259" key="10">
    <source>
        <dbReference type="Pfam" id="PF00884"/>
    </source>
</evidence>
<keyword evidence="4 9" id="KW-1133">Transmembrane helix</keyword>
<dbReference type="AlphaFoldDB" id="W4UQ17"/>
<feature type="transmembrane region" description="Helical" evidence="9">
    <location>
        <begin position="62"/>
        <end position="79"/>
    </location>
</feature>
<feature type="transmembrane region" description="Helical" evidence="9">
    <location>
        <begin position="169"/>
        <end position="187"/>
    </location>
</feature>
<comment type="subcellular location">
    <subcellularLocation>
        <location evidence="1">Cell membrane</location>
        <topology evidence="1">Multi-pass membrane protein</topology>
    </subcellularLocation>
</comment>
<comment type="caution">
    <text evidence="11">The sequence shown here is derived from an EMBL/GenBank/DDBJ whole genome shotgun (WGS) entry which is preliminary data.</text>
</comment>
<evidence type="ECO:0000256" key="5">
    <source>
        <dbReference type="ARBA" id="ARBA00023136"/>
    </source>
</evidence>
<feature type="active site" evidence="6">
    <location>
        <position position="308"/>
    </location>
</feature>
<evidence type="ECO:0000256" key="7">
    <source>
        <dbReference type="PIRSR" id="PIRSR005091-2"/>
    </source>
</evidence>
<dbReference type="STRING" id="1445607.JCM10512_829"/>
<dbReference type="SUPFAM" id="SSF53649">
    <property type="entry name" value="Alkaline phosphatase-like"/>
    <property type="match status" value="1"/>
</dbReference>
<dbReference type="InterPro" id="IPR000917">
    <property type="entry name" value="Sulfatase_N"/>
</dbReference>
<evidence type="ECO:0000256" key="6">
    <source>
        <dbReference type="PIRSR" id="PIRSR005091-1"/>
    </source>
</evidence>
<dbReference type="GO" id="GO:0016740">
    <property type="term" value="F:transferase activity"/>
    <property type="evidence" value="ECO:0007669"/>
    <property type="project" value="UniProtKB-KW"/>
</dbReference>
<feature type="binding site" evidence="8">
    <location>
        <position position="264"/>
    </location>
    <ligand>
        <name>Mn(2+)</name>
        <dbReference type="ChEBI" id="CHEBI:29035"/>
    </ligand>
</feature>
<evidence type="ECO:0000313" key="12">
    <source>
        <dbReference type="Proteomes" id="UP000019131"/>
    </source>
</evidence>
<keyword evidence="7" id="KW-0464">Manganese</keyword>
<dbReference type="InterPro" id="IPR050448">
    <property type="entry name" value="OpgB/LTA_synthase_biosynth"/>
</dbReference>
<dbReference type="InterPro" id="IPR012160">
    <property type="entry name" value="LtaS-like"/>
</dbReference>
<dbReference type="InterPro" id="IPR017850">
    <property type="entry name" value="Alkaline_phosphatase_core_sf"/>
</dbReference>
<dbReference type="EMBL" id="BAIV01000004">
    <property type="protein sequence ID" value="GAE82609.1"/>
    <property type="molecule type" value="Genomic_DNA"/>
</dbReference>
<protein>
    <submittedName>
        <fullName evidence="11">Phosphoglycerol transferase MdoB</fullName>
    </submittedName>
</protein>
<dbReference type="GO" id="GO:0005886">
    <property type="term" value="C:plasma membrane"/>
    <property type="evidence" value="ECO:0007669"/>
    <property type="project" value="UniProtKB-SubCell"/>
</dbReference>
<dbReference type="PANTHER" id="PTHR47371:SF3">
    <property type="entry name" value="PHOSPHOGLYCEROL TRANSFERASE I"/>
    <property type="match status" value="1"/>
</dbReference>
<feature type="transmembrane region" description="Helical" evidence="9">
    <location>
        <begin position="29"/>
        <end position="50"/>
    </location>
</feature>
<name>W4UQ17_9BACE</name>
<dbReference type="Gene3D" id="3.40.720.10">
    <property type="entry name" value="Alkaline Phosphatase, subunit A"/>
    <property type="match status" value="1"/>
</dbReference>
<gene>
    <name evidence="11" type="ORF">JCM10512_829</name>
</gene>
<feature type="binding site" evidence="8">
    <location>
        <position position="490"/>
    </location>
    <ligand>
        <name>Mn(2+)</name>
        <dbReference type="ChEBI" id="CHEBI:29035"/>
    </ligand>
</feature>
<sequence length="615" mass="70365">MLAILIDFLLECYNCFIMRLKLTQTHKNLGLFIGFLFFKFILFDLDWCLHTTFSSFSFPQTYLTKFLLASLLAVPFLYIRSRWYPVVVGTLVDILLIVNLMYFRTYYTSIPFDSYFLAGNLADFTASVFDSLQWTDLGFPMLTVLYLFLIRKQNLSVLFKEKARQCLQFLIWCICIPALSLGGIFIYHGGYKKAYESLLVHYQTCGTPIYTIMGSLYYECIQDKIEYTPQVKQEIEDWLSKQPKRQPLPFQIEARDNCIIILAESFESWVLEKSAEGQEITPNLNRLLKEESVLYAPYVQTQVKGSRSIDGQLLLHTGLLPINYGAFSARFPHHTYYSIDKAFKEKHAGGGTCCLTVDKKVVWNVAIVAQDFGYDKLLDKPYFVLDEKTGPCHRLGDVSFLRQCGEKLATEELFPANGHTLAQCVTYSGHSPFTIPDESKRIHFSDKLPARLRDYMVVANYTDHAIGKFISFLRSQKKFENTMIVITGDHEGFGLTRKAVYEHPLGKDIISSGCFTPFMVINSPVHLRYEKVMGQVDMYPTLLDLLGIDDYPWRGVGQSILSPDKKAFAITAQMEIVGDTVGVSPVEIQHAKDAWKISDLIISCDYFSKEQITNF</sequence>
<evidence type="ECO:0000313" key="11">
    <source>
        <dbReference type="EMBL" id="GAE82609.1"/>
    </source>
</evidence>
<feature type="transmembrane region" description="Helical" evidence="9">
    <location>
        <begin position="86"/>
        <end position="107"/>
    </location>
</feature>
<dbReference type="Pfam" id="PF00884">
    <property type="entry name" value="Sulfatase"/>
    <property type="match status" value="1"/>
</dbReference>
<evidence type="ECO:0000256" key="8">
    <source>
        <dbReference type="PIRSR" id="PIRSR005091-3"/>
    </source>
</evidence>
<evidence type="ECO:0000256" key="2">
    <source>
        <dbReference type="ARBA" id="ARBA00022475"/>
    </source>
</evidence>
<proteinExistence type="predicted"/>
<keyword evidence="3 9" id="KW-0812">Transmembrane</keyword>
<evidence type="ECO:0000256" key="3">
    <source>
        <dbReference type="ARBA" id="ARBA00022692"/>
    </source>
</evidence>
<organism evidence="11 12">
    <name type="scientific">Bacteroides reticulotermitis JCM 10512</name>
    <dbReference type="NCBI Taxonomy" id="1445607"/>
    <lineage>
        <taxon>Bacteria</taxon>
        <taxon>Pseudomonadati</taxon>
        <taxon>Bacteroidota</taxon>
        <taxon>Bacteroidia</taxon>
        <taxon>Bacteroidales</taxon>
        <taxon>Bacteroidaceae</taxon>
        <taxon>Bacteroides</taxon>
    </lineage>
</organism>
<keyword evidence="7" id="KW-0479">Metal-binding</keyword>
<feature type="binding site" evidence="7">
    <location>
        <position position="430"/>
    </location>
    <ligand>
        <name>substrate</name>
    </ligand>
</feature>
<dbReference type="Gene3D" id="3.30.1120.170">
    <property type="match status" value="1"/>
</dbReference>
<evidence type="ECO:0000256" key="4">
    <source>
        <dbReference type="ARBA" id="ARBA00022989"/>
    </source>
</evidence>
<keyword evidence="12" id="KW-1185">Reference proteome</keyword>
<keyword evidence="11" id="KW-0808">Transferase</keyword>
<dbReference type="PANTHER" id="PTHR47371">
    <property type="entry name" value="LIPOTEICHOIC ACID SYNTHASE"/>
    <property type="match status" value="1"/>
</dbReference>